<feature type="region of interest" description="Disordered" evidence="4">
    <location>
        <begin position="1"/>
        <end position="138"/>
    </location>
</feature>
<feature type="region of interest" description="Disordered" evidence="4">
    <location>
        <begin position="652"/>
        <end position="681"/>
    </location>
</feature>
<evidence type="ECO:0000256" key="4">
    <source>
        <dbReference type="SAM" id="MobiDB-lite"/>
    </source>
</evidence>
<protein>
    <recommendedName>
        <fullName evidence="7">DUF1740-domain-containing protein</fullName>
    </recommendedName>
</protein>
<dbReference type="PANTHER" id="PTHR13471:SF0">
    <property type="entry name" value="NUCLEAR EXOSOME REGULATOR NRDE2"/>
    <property type="match status" value="1"/>
</dbReference>
<keyword evidence="3" id="KW-0539">Nucleus</keyword>
<keyword evidence="6" id="KW-1185">Reference proteome</keyword>
<evidence type="ECO:0000256" key="2">
    <source>
        <dbReference type="ARBA" id="ARBA00009265"/>
    </source>
</evidence>
<evidence type="ECO:0000313" key="5">
    <source>
        <dbReference type="EMBL" id="VBB87041.1"/>
    </source>
</evidence>
<name>A0ABY6SMG5_PODCO</name>
<evidence type="ECO:0000313" key="6">
    <source>
        <dbReference type="Proteomes" id="UP000280685"/>
    </source>
</evidence>
<feature type="compositionally biased region" description="Basic and acidic residues" evidence="4">
    <location>
        <begin position="35"/>
        <end position="54"/>
    </location>
</feature>
<proteinExistence type="inferred from homology"/>
<feature type="region of interest" description="Disordered" evidence="4">
    <location>
        <begin position="209"/>
        <end position="309"/>
    </location>
</feature>
<evidence type="ECO:0008006" key="7">
    <source>
        <dbReference type="Google" id="ProtNLM"/>
    </source>
</evidence>
<comment type="similarity">
    <text evidence="2">Belongs to the NRDE2 family.</text>
</comment>
<dbReference type="InterPro" id="IPR013633">
    <property type="entry name" value="NRDE-2"/>
</dbReference>
<gene>
    <name evidence="5" type="ORF">PODCO_710470</name>
</gene>
<feature type="compositionally biased region" description="Basic and acidic residues" evidence="4">
    <location>
        <begin position="289"/>
        <end position="302"/>
    </location>
</feature>
<evidence type="ECO:0000256" key="1">
    <source>
        <dbReference type="ARBA" id="ARBA00004123"/>
    </source>
</evidence>
<feature type="compositionally biased region" description="Polar residues" evidence="4">
    <location>
        <begin position="226"/>
        <end position="236"/>
    </location>
</feature>
<dbReference type="EMBL" id="LR026970">
    <property type="protein sequence ID" value="VBB87041.1"/>
    <property type="molecule type" value="Genomic_DNA"/>
</dbReference>
<dbReference type="Pfam" id="PF08424">
    <property type="entry name" value="NRDE-2"/>
    <property type="match status" value="1"/>
</dbReference>
<organism evidence="5 6">
    <name type="scientific">Podospora comata</name>
    <dbReference type="NCBI Taxonomy" id="48703"/>
    <lineage>
        <taxon>Eukaryota</taxon>
        <taxon>Fungi</taxon>
        <taxon>Dikarya</taxon>
        <taxon>Ascomycota</taxon>
        <taxon>Pezizomycotina</taxon>
        <taxon>Sordariomycetes</taxon>
        <taxon>Sordariomycetidae</taxon>
        <taxon>Sordariales</taxon>
        <taxon>Podosporaceae</taxon>
        <taxon>Podospora</taxon>
    </lineage>
</organism>
<accession>A0ABY6SMG5</accession>
<dbReference type="Proteomes" id="UP000280685">
    <property type="component" value="Chromosome 7"/>
</dbReference>
<comment type="subcellular location">
    <subcellularLocation>
        <location evidence="1">Nucleus</location>
    </subcellularLocation>
</comment>
<dbReference type="PANTHER" id="PTHR13471">
    <property type="entry name" value="TETRATRICOPEPTIDE-LIKE HELICAL"/>
    <property type="match status" value="1"/>
</dbReference>
<feature type="compositionally biased region" description="Basic and acidic residues" evidence="4">
    <location>
        <begin position="63"/>
        <end position="126"/>
    </location>
</feature>
<reference evidence="5" key="1">
    <citation type="submission" date="2018-02" db="EMBL/GenBank/DDBJ databases">
        <authorList>
            <person name="Silar P."/>
        </authorList>
    </citation>
    <scope>NUCLEOTIDE SEQUENCE [LARGE SCALE GENOMIC DNA]</scope>
    <source>
        <strain evidence="5">T</strain>
    </source>
</reference>
<evidence type="ECO:0000256" key="3">
    <source>
        <dbReference type="ARBA" id="ARBA00023242"/>
    </source>
</evidence>
<sequence>MSSKEEQKRQRAVPKFGSFQPKPTPEPEAGPASGEARKSVRDRHGDPGGESKRGHDGRHRERRRDSRNRGDERRRDRERDGDRRRSGSRDGDGEKERDRHRERDRDRDRKRPKDREQHHSSREDSVQPKTLSNNFFIDKKGDPLILRYSGNDRSKIPAYHRSGHGKILGSRGHLILHRDGPRDLFSLSFSREGLGSAFRDKALLSQIRRAKSRRIRSSTKPPPSPTDQFISLTPPSSKKRKRGRESPSSSDPEDQQDRKPDYRSIYGKAKPPPSDSESESSDSETSSPEQEKKELSSARKESVTLTRHLRSSPADIPSWLRLISLQDTLFAQDVGHSRPRTGNETIALAELKLSLYQEALAHLPSRSGGEKEVLILGMMTTGLNIWDDKTAAKKWESLPQKYGVAPDGSFELWRARVGWEMGRVGSCTVDRMRDVFVEKLGGLSRRLVGVEEGDERGEVCRQIVYVFLRLTKLLFEAGYTERAVASWQALLEMTFCRPGTATSAEGFEEFWESEVARFGEEGARGWRCFVEGGGDELPPDPRFEDKRDGVDVEDYKDPYQLWAAVETKRAAKTRMPARTLDEGVDEDPFRVVMWGDIKDFVVWFPAGVLDTAKKLVVEAFGVFVGIPSGCEEPFVKDWRRDPFLAPKSQAFRPWERREGQNTESVDGDLSKRPPEFAQQGGDMATSPELLFTREGWFKCLDSWDKTHPPEETQLDLPWVLATLERLVTDHHREDLAEIYLATVWLNTDAKTTKKAAKTLLKQYTTNTPLYNAYALMEHSNNNPELAFKILDSATNLPNSQLLFNTQTWLHLLSSRNDLALTTLCRSVDPSVSSPPSPATLLRARSQFSTTLDFSLSSLSLPTASAHAESLLLLAYLSPSSPPSEPTSSSQGNISSALGAITDITQKFTSRSLESTPCLEKLLQTTCRLLHHHSQTGPYRPALFCSTVLSHLELFPSNTIFLELLSWAQPPLLVKDPVRELLQTIALQPGHDSPSTRRFAIMHEVHNGSAHSVKKAFESAITGSGKGNGEIWRGFVRFCAGRKEGKGVFYRGVEGCCLDRGLYLAAFEEGMVTDMTGEELRGVVGTLVGKGGRVGVDLEEFLGGGGGWIV</sequence>